<dbReference type="GO" id="GO:0046872">
    <property type="term" value="F:metal ion binding"/>
    <property type="evidence" value="ECO:0007669"/>
    <property type="project" value="UniProtKB-KW"/>
</dbReference>
<comment type="similarity">
    <text evidence="2">Belongs to the terpene cyclase/mutase family.</text>
</comment>
<protein>
    <submittedName>
        <fullName evidence="8">Squalene-hopene/tetraprenyl-beta-curcumene cyclase</fullName>
    </submittedName>
</protein>
<dbReference type="RefSeq" id="WP_211786138.1">
    <property type="nucleotide sequence ID" value="NZ_BAAAMZ010000039.1"/>
</dbReference>
<evidence type="ECO:0000256" key="4">
    <source>
        <dbReference type="ARBA" id="ARBA00022737"/>
    </source>
</evidence>
<dbReference type="GO" id="GO:0016866">
    <property type="term" value="F:intramolecular transferase activity"/>
    <property type="evidence" value="ECO:0007669"/>
    <property type="project" value="InterPro"/>
</dbReference>
<dbReference type="Pfam" id="PF13249">
    <property type="entry name" value="SQHop_cyclase_N"/>
    <property type="match status" value="1"/>
</dbReference>
<dbReference type="Proteomes" id="UP000317940">
    <property type="component" value="Unassembled WGS sequence"/>
</dbReference>
<gene>
    <name evidence="8" type="ORF">FHX73_11857</name>
</gene>
<dbReference type="GO" id="GO:0016104">
    <property type="term" value="P:triterpenoid biosynthetic process"/>
    <property type="evidence" value="ECO:0007669"/>
    <property type="project" value="InterPro"/>
</dbReference>
<dbReference type="UniPathway" id="UPA00337"/>
<dbReference type="Pfam" id="PF13243">
    <property type="entry name" value="SQHop_cyclase_C"/>
    <property type="match status" value="1"/>
</dbReference>
<keyword evidence="3" id="KW-0479">Metal-binding</keyword>
<organism evidence="8 9">
    <name type="scientific">Kitasatospora viridis</name>
    <dbReference type="NCBI Taxonomy" id="281105"/>
    <lineage>
        <taxon>Bacteria</taxon>
        <taxon>Bacillati</taxon>
        <taxon>Actinomycetota</taxon>
        <taxon>Actinomycetes</taxon>
        <taxon>Kitasatosporales</taxon>
        <taxon>Streptomycetaceae</taxon>
        <taxon>Kitasatospora</taxon>
    </lineage>
</organism>
<proteinExistence type="inferred from homology"/>
<evidence type="ECO:0000313" key="9">
    <source>
        <dbReference type="Proteomes" id="UP000317940"/>
    </source>
</evidence>
<dbReference type="InterPro" id="IPR006400">
    <property type="entry name" value="Hopene-cyclase"/>
</dbReference>
<dbReference type="InterPro" id="IPR008930">
    <property type="entry name" value="Terpenoid_cyclase/PrenylTrfase"/>
</dbReference>
<dbReference type="SUPFAM" id="SSF48239">
    <property type="entry name" value="Terpenoid cyclases/Protein prenyltransferases"/>
    <property type="match status" value="2"/>
</dbReference>
<accession>A0A561UCI7</accession>
<evidence type="ECO:0000259" key="7">
    <source>
        <dbReference type="Pfam" id="PF13249"/>
    </source>
</evidence>
<dbReference type="EMBL" id="VIWT01000001">
    <property type="protein sequence ID" value="TWF97082.1"/>
    <property type="molecule type" value="Genomic_DNA"/>
</dbReference>
<reference evidence="8 9" key="1">
    <citation type="submission" date="2019-06" db="EMBL/GenBank/DDBJ databases">
        <title>Sequencing the genomes of 1000 actinobacteria strains.</title>
        <authorList>
            <person name="Klenk H.-P."/>
        </authorList>
    </citation>
    <scope>NUCLEOTIDE SEQUENCE [LARGE SCALE GENOMIC DNA]</scope>
    <source>
        <strain evidence="8 9">DSM 44826</strain>
    </source>
</reference>
<evidence type="ECO:0000259" key="6">
    <source>
        <dbReference type="Pfam" id="PF13243"/>
    </source>
</evidence>
<evidence type="ECO:0000256" key="2">
    <source>
        <dbReference type="ARBA" id="ARBA00009755"/>
    </source>
</evidence>
<dbReference type="InterPro" id="IPR018333">
    <property type="entry name" value="Squalene_cyclase"/>
</dbReference>
<dbReference type="NCBIfam" id="TIGR01507">
    <property type="entry name" value="hopene_cyclase"/>
    <property type="match status" value="1"/>
</dbReference>
<dbReference type="AlphaFoldDB" id="A0A561UCI7"/>
<sequence>MSIDVKAAISGGVEHLLSIQEPDGWWSRCPDANVMVDAVDLFIRELLGVRDERVFRATARWIRSQQLPDGSWGLYPGSSGDLSTTVEAYLALRLAGERPEAAHMAAAARFVRSQGGAAQCRLEAQIWMCLFSQGSWDNIPTILPEVILLPRRVPLSLYRFSTWARLTMVPLGLVHQTRPRVDPGFRLDELWTERPGPAAGGPVLRTVDRAVRWYNDNAWAPPRRLAVRRAVQWITDRQEADGAWLACSVASAFCLLGLYAAGLGPEHPAVRAGLRGLDGVAVWGESADGPTRRMNCMPTPVWDTALSVCALSDAGVGGDHPAMLRAARWLLGQEVTVQGDWSVARPGRAAGGWSVGFVEQSFPDCDDTALVIEALSRVAPADPGEAARLRGASARGLSWLLAMQSGDGGWAAYDADNDSWSASKLSSLDFTELTDRPCPDITAHALESVAGQGLAKDPRSRAAVRWLVKAQQPDGSWFGRWGANHLYGTGAAVPALLRAGVSPGSRPIRRAVSWLMEHQNPDGGWGEDLNSYLDPAWRGRGESTPSQSSWALLALHSAGVPADDARVRRGLAHLVETQNDEGGWDEEAFTGTVLPGQFYMSYPMYRHLFPVMALGRYQR</sequence>
<keyword evidence="5" id="KW-0413">Isomerase</keyword>
<evidence type="ECO:0000256" key="5">
    <source>
        <dbReference type="ARBA" id="ARBA00023235"/>
    </source>
</evidence>
<keyword evidence="4" id="KW-0677">Repeat</keyword>
<dbReference type="PANTHER" id="PTHR11764:SF20">
    <property type="entry name" value="LANOSTEROL SYNTHASE"/>
    <property type="match status" value="1"/>
</dbReference>
<evidence type="ECO:0000256" key="1">
    <source>
        <dbReference type="ARBA" id="ARBA00004999"/>
    </source>
</evidence>
<keyword evidence="9" id="KW-1185">Reference proteome</keyword>
<feature type="domain" description="Squalene cyclase N-terminal" evidence="7">
    <location>
        <begin position="13"/>
        <end position="284"/>
    </location>
</feature>
<dbReference type="Gene3D" id="1.50.10.20">
    <property type="match status" value="2"/>
</dbReference>
<dbReference type="InterPro" id="IPR032696">
    <property type="entry name" value="SQ_cyclase_C"/>
</dbReference>
<evidence type="ECO:0000256" key="3">
    <source>
        <dbReference type="ARBA" id="ARBA00022723"/>
    </source>
</evidence>
<dbReference type="PANTHER" id="PTHR11764">
    <property type="entry name" value="TERPENE CYCLASE/MUTASE FAMILY MEMBER"/>
    <property type="match status" value="1"/>
</dbReference>
<evidence type="ECO:0000313" key="8">
    <source>
        <dbReference type="EMBL" id="TWF97082.1"/>
    </source>
</evidence>
<comment type="pathway">
    <text evidence="1">Secondary metabolite biosynthesis; hopanoid biosynthesis.</text>
</comment>
<feature type="domain" description="Squalene cyclase C-terminal" evidence="6">
    <location>
        <begin position="299"/>
        <end position="619"/>
    </location>
</feature>
<dbReference type="GO" id="GO:0005811">
    <property type="term" value="C:lipid droplet"/>
    <property type="evidence" value="ECO:0007669"/>
    <property type="project" value="InterPro"/>
</dbReference>
<dbReference type="InterPro" id="IPR032697">
    <property type="entry name" value="SQ_cyclase_N"/>
</dbReference>
<comment type="caution">
    <text evidence="8">The sequence shown here is derived from an EMBL/GenBank/DDBJ whole genome shotgun (WGS) entry which is preliminary data.</text>
</comment>
<name>A0A561UCI7_9ACTN</name>
<dbReference type="NCBIfam" id="TIGR01787">
    <property type="entry name" value="squalene_cyclas"/>
    <property type="match status" value="1"/>
</dbReference>